<comment type="caution">
    <text evidence="2">The sequence shown here is derived from an EMBL/GenBank/DDBJ whole genome shotgun (WGS) entry which is preliminary data.</text>
</comment>
<reference evidence="2 3" key="1">
    <citation type="submission" date="2017-03" db="EMBL/GenBank/DDBJ databases">
        <title>Genome sequence of Clostridium oryzae DSM 28571.</title>
        <authorList>
            <person name="Poehlein A."/>
            <person name="Daniel R."/>
        </authorList>
    </citation>
    <scope>NUCLEOTIDE SEQUENCE [LARGE SCALE GENOMIC DNA]</scope>
    <source>
        <strain evidence="2 3">DSM 28571</strain>
    </source>
</reference>
<sequence length="140" mass="16321">MLFYNYPEYDGYRSEEDDDFEGLNDVSEVYELETSDLPPECPYRQFMPPMPGFPAAKPPTTPPPSTTPQKGGQASVKAVDPGSIRPCTFRFIFIWPERGRGFWAYLTFVGRRSVSGFRWNGRRWVYFGMDLRRIESFQCY</sequence>
<dbReference type="RefSeq" id="WP_242954378.1">
    <property type="nucleotide sequence ID" value="NZ_MZGV01000015.1"/>
</dbReference>
<dbReference type="Proteomes" id="UP000190080">
    <property type="component" value="Unassembled WGS sequence"/>
</dbReference>
<feature type="region of interest" description="Disordered" evidence="1">
    <location>
        <begin position="48"/>
        <end position="81"/>
    </location>
</feature>
<protein>
    <recommendedName>
        <fullName evidence="4">Transporter</fullName>
    </recommendedName>
</protein>
<feature type="compositionally biased region" description="Pro residues" evidence="1">
    <location>
        <begin position="48"/>
        <end position="66"/>
    </location>
</feature>
<evidence type="ECO:0000313" key="2">
    <source>
        <dbReference type="EMBL" id="OPJ62420.1"/>
    </source>
</evidence>
<keyword evidence="3" id="KW-1185">Reference proteome</keyword>
<evidence type="ECO:0008006" key="4">
    <source>
        <dbReference type="Google" id="ProtNLM"/>
    </source>
</evidence>
<name>A0A1V4IRI1_9CLOT</name>
<evidence type="ECO:0000256" key="1">
    <source>
        <dbReference type="SAM" id="MobiDB-lite"/>
    </source>
</evidence>
<gene>
    <name evidence="2" type="ORF">CLORY_17890</name>
</gene>
<proteinExistence type="predicted"/>
<dbReference type="EMBL" id="MZGV01000015">
    <property type="protein sequence ID" value="OPJ62420.1"/>
    <property type="molecule type" value="Genomic_DNA"/>
</dbReference>
<evidence type="ECO:0000313" key="3">
    <source>
        <dbReference type="Proteomes" id="UP000190080"/>
    </source>
</evidence>
<dbReference type="AlphaFoldDB" id="A0A1V4IRI1"/>
<accession>A0A1V4IRI1</accession>
<organism evidence="2 3">
    <name type="scientific">Clostridium oryzae</name>
    <dbReference type="NCBI Taxonomy" id="1450648"/>
    <lineage>
        <taxon>Bacteria</taxon>
        <taxon>Bacillati</taxon>
        <taxon>Bacillota</taxon>
        <taxon>Clostridia</taxon>
        <taxon>Eubacteriales</taxon>
        <taxon>Clostridiaceae</taxon>
        <taxon>Clostridium</taxon>
    </lineage>
</organism>
<dbReference type="STRING" id="1450648.CLORY_17890"/>